<gene>
    <name evidence="2" type="ORF">WAK64_01100</name>
</gene>
<keyword evidence="1" id="KW-0812">Transmembrane</keyword>
<proteinExistence type="predicted"/>
<name>A0ABU8H8T8_9BACI</name>
<sequence>MRKKYNPYLLHPWLKTFRSICAQLIIPFTVFQLIRTFLLPTTFDVLLLLIFAFIAIAIKFEWI</sequence>
<protein>
    <recommendedName>
        <fullName evidence="4">Membrane protein YszA</fullName>
    </recommendedName>
</protein>
<dbReference type="EMBL" id="JBBAXC010000001">
    <property type="protein sequence ID" value="MEI5905662.1"/>
    <property type="molecule type" value="Genomic_DNA"/>
</dbReference>
<comment type="caution">
    <text evidence="2">The sequence shown here is derived from an EMBL/GenBank/DDBJ whole genome shotgun (WGS) entry which is preliminary data.</text>
</comment>
<reference evidence="2 3" key="1">
    <citation type="journal article" date="2018" name="J. Microbiol.">
        <title>Bacillus spongiae sp. nov., isolated from sponge of Jeju Island.</title>
        <authorList>
            <person name="Lee G.E."/>
            <person name="Im W.T."/>
            <person name="Park J.S."/>
        </authorList>
    </citation>
    <scope>NUCLEOTIDE SEQUENCE [LARGE SCALE GENOMIC DNA]</scope>
    <source>
        <strain evidence="2 3">135PIL107-10</strain>
    </source>
</reference>
<evidence type="ECO:0008006" key="4">
    <source>
        <dbReference type="Google" id="ProtNLM"/>
    </source>
</evidence>
<dbReference type="RefSeq" id="WP_336585077.1">
    <property type="nucleotide sequence ID" value="NZ_JBBAXC010000001.1"/>
</dbReference>
<feature type="transmembrane region" description="Helical" evidence="1">
    <location>
        <begin position="45"/>
        <end position="62"/>
    </location>
</feature>
<keyword evidence="1" id="KW-0472">Membrane</keyword>
<evidence type="ECO:0000256" key="1">
    <source>
        <dbReference type="SAM" id="Phobius"/>
    </source>
</evidence>
<evidence type="ECO:0000313" key="2">
    <source>
        <dbReference type="EMBL" id="MEI5905662.1"/>
    </source>
</evidence>
<organism evidence="2 3">
    <name type="scientific">Bacillus spongiae</name>
    <dbReference type="NCBI Taxonomy" id="2683610"/>
    <lineage>
        <taxon>Bacteria</taxon>
        <taxon>Bacillati</taxon>
        <taxon>Bacillota</taxon>
        <taxon>Bacilli</taxon>
        <taxon>Bacillales</taxon>
        <taxon>Bacillaceae</taxon>
        <taxon>Bacillus</taxon>
    </lineage>
</organism>
<keyword evidence="1" id="KW-1133">Transmembrane helix</keyword>
<keyword evidence="3" id="KW-1185">Reference proteome</keyword>
<accession>A0ABU8H8T8</accession>
<evidence type="ECO:0000313" key="3">
    <source>
        <dbReference type="Proteomes" id="UP001312865"/>
    </source>
</evidence>
<dbReference type="Proteomes" id="UP001312865">
    <property type="component" value="Unassembled WGS sequence"/>
</dbReference>